<dbReference type="EMBL" id="LRGC01000009">
    <property type="protein sequence ID" value="KWR54280.1"/>
    <property type="molecule type" value="Genomic_DNA"/>
</dbReference>
<dbReference type="STRING" id="46506.AA415_02223"/>
<gene>
    <name evidence="2" type="ORF">AA415_02223</name>
</gene>
<feature type="transmembrane region" description="Helical" evidence="1">
    <location>
        <begin position="75"/>
        <end position="95"/>
    </location>
</feature>
<keyword evidence="1" id="KW-1133">Transmembrane helix</keyword>
<keyword evidence="1" id="KW-0472">Membrane</keyword>
<name>A0A108T6P5_BACSE</name>
<evidence type="ECO:0000313" key="3">
    <source>
        <dbReference type="Proteomes" id="UP000056419"/>
    </source>
</evidence>
<dbReference type="AlphaFoldDB" id="A0A108T6P5"/>
<proteinExistence type="predicted"/>
<reference evidence="2 3" key="1">
    <citation type="journal article" date="2016" name="BMC Genomics">
        <title>Type VI secretion systems of human gut Bacteroidales segregate into three genetic architectures, two of which are contained on mobile genetic elements.</title>
        <authorList>
            <person name="Coyne M.J."/>
            <person name="Roelofs K.G."/>
            <person name="Comstock L.E."/>
        </authorList>
    </citation>
    <scope>NUCLEOTIDE SEQUENCE [LARGE SCALE GENOMIC DNA]</scope>
    <source>
        <strain evidence="2 3">CL09T03C01</strain>
    </source>
</reference>
<organism evidence="2 3">
    <name type="scientific">Bacteroides stercoris</name>
    <dbReference type="NCBI Taxonomy" id="46506"/>
    <lineage>
        <taxon>Bacteria</taxon>
        <taxon>Pseudomonadati</taxon>
        <taxon>Bacteroidota</taxon>
        <taxon>Bacteroidia</taxon>
        <taxon>Bacteroidales</taxon>
        <taxon>Bacteroidaceae</taxon>
        <taxon>Bacteroides</taxon>
    </lineage>
</organism>
<protein>
    <submittedName>
        <fullName evidence="2">Uncharacterized protein</fullName>
    </submittedName>
</protein>
<comment type="caution">
    <text evidence="2">The sequence shown here is derived from an EMBL/GenBank/DDBJ whole genome shotgun (WGS) entry which is preliminary data.</text>
</comment>
<feature type="transmembrane region" description="Helical" evidence="1">
    <location>
        <begin position="116"/>
        <end position="137"/>
    </location>
</feature>
<dbReference type="RefSeq" id="WP_082709309.1">
    <property type="nucleotide sequence ID" value="NZ_DAWEKG010000014.1"/>
</dbReference>
<dbReference type="PATRIC" id="fig|46506.5.peg.2382"/>
<keyword evidence="3" id="KW-1185">Reference proteome</keyword>
<keyword evidence="1" id="KW-0812">Transmembrane</keyword>
<feature type="transmembrane region" description="Helical" evidence="1">
    <location>
        <begin position="32"/>
        <end position="55"/>
    </location>
</feature>
<accession>A0A108T6P5</accession>
<dbReference type="Proteomes" id="UP000056419">
    <property type="component" value="Unassembled WGS sequence"/>
</dbReference>
<sequence length="336" mass="37891">MSGKKQRLKHTPGQRCREESIRAESAGRKGRIALWKIAVPVIIVLFLLHCRAWHLEEAWLLRTAFSTGSYRSLNAVVASVLFVIGMGGRMLYVYLCCGRDEKKGVRRLGRNMLYGLFWGAGLSALCTNVVVVSLFWLNACFTSADKTCDYRIIAAKVHDRRPKFRSSRYSASWLLNTFSYGELFVEGDRYTCVNVSPRMARQFEGSERVYLKIDLADGWLGWGVVKGIHPVATVYPQPQDEIRYSAGAQAGVAAGSSGQVKKKHTFLYTWQDIHIFAKLRGINLSDTAHVSVNRYVDASRDMPLWEIDVRDSVQPDKVKVILVHGETGEVVMDSYE</sequence>
<evidence type="ECO:0000313" key="2">
    <source>
        <dbReference type="EMBL" id="KWR54280.1"/>
    </source>
</evidence>
<evidence type="ECO:0000256" key="1">
    <source>
        <dbReference type="SAM" id="Phobius"/>
    </source>
</evidence>